<feature type="compositionally biased region" description="Low complexity" evidence="10">
    <location>
        <begin position="531"/>
        <end position="559"/>
    </location>
</feature>
<keyword evidence="3 8" id="KW-0853">WD repeat</keyword>
<dbReference type="SMART" id="SM01166">
    <property type="entry name" value="DUF1899"/>
    <property type="match status" value="1"/>
</dbReference>
<feature type="repeat" description="WD" evidence="8">
    <location>
        <begin position="175"/>
        <end position="216"/>
    </location>
</feature>
<feature type="domain" description="DUF1899" evidence="11">
    <location>
        <begin position="4"/>
        <end position="68"/>
    </location>
</feature>
<dbReference type="GO" id="GO:0051015">
    <property type="term" value="F:actin filament binding"/>
    <property type="evidence" value="ECO:0007669"/>
    <property type="project" value="TreeGrafter"/>
</dbReference>
<evidence type="ECO:0000313" key="13">
    <source>
        <dbReference type="Proteomes" id="UP000799776"/>
    </source>
</evidence>
<accession>A0A9P4LXU9</accession>
<dbReference type="PROSITE" id="PS50082">
    <property type="entry name" value="WD_REPEATS_2"/>
    <property type="match status" value="3"/>
</dbReference>
<dbReference type="InterPro" id="IPR015505">
    <property type="entry name" value="Coronin"/>
</dbReference>
<protein>
    <recommendedName>
        <fullName evidence="9">Coronin</fullName>
    </recommendedName>
</protein>
<comment type="subunit">
    <text evidence="7">Binds to F-actin.</text>
</comment>
<dbReference type="InterPro" id="IPR019775">
    <property type="entry name" value="WD40_repeat_CS"/>
</dbReference>
<dbReference type="Pfam" id="PF16300">
    <property type="entry name" value="WD40_4"/>
    <property type="match status" value="1"/>
</dbReference>
<feature type="repeat" description="WD" evidence="8">
    <location>
        <begin position="133"/>
        <end position="175"/>
    </location>
</feature>
<evidence type="ECO:0000256" key="3">
    <source>
        <dbReference type="ARBA" id="ARBA00022574"/>
    </source>
</evidence>
<evidence type="ECO:0000256" key="10">
    <source>
        <dbReference type="SAM" id="MobiDB-lite"/>
    </source>
</evidence>
<dbReference type="SMART" id="SM00320">
    <property type="entry name" value="WD40"/>
    <property type="match status" value="4"/>
</dbReference>
<evidence type="ECO:0000256" key="7">
    <source>
        <dbReference type="ARBA" id="ARBA00062568"/>
    </source>
</evidence>
<dbReference type="GO" id="GO:0030479">
    <property type="term" value="C:actin cortical patch"/>
    <property type="evidence" value="ECO:0007669"/>
    <property type="project" value="UniProtKB-ARBA"/>
</dbReference>
<dbReference type="SUPFAM" id="SSF50978">
    <property type="entry name" value="WD40 repeat-like"/>
    <property type="match status" value="1"/>
</dbReference>
<evidence type="ECO:0000259" key="11">
    <source>
        <dbReference type="SMART" id="SM01166"/>
    </source>
</evidence>
<sequence>MSGRFVRASKYRHVFGRSTKKEQCYDNLRISKNAWDTNLIKANPEYISVNWESSGGGAFAVIPINERGRLPELIPLFRGHTGPVLDTDWNPFNDSVIASGSDDGKVGIWRVPDNFTLYSDAEEPVDVTPQVKLTGHSRKVGHVLFNPAAENVLASSSGDYTVKMWDVEAGAPKLTLKHSDIVQSMSWSANGSLLVTTARDKKLRIWDVRQEKPVHEGQGHHGAKNSRAVWMGEHDRIATTGFSKMSDRQLGLWDVRAPREPINGFDILDSISGVCMPFWDEGTQCLYLAGKGDGNIRYYEYENDKFEYLTEYKSGDPQRGVAFMPKRGVNVHENEVVRCFKTVNDQYIEPISFIVPRRAEVFQDDIYPPTVGIKPAMSAPEWFSGKEAIPPKISLEQVYEGTEPVEVVGTEDKRSAVPGDAQPPKPSEPEAAKSTPAPKPTPAPVAVEPTPASFTRPSGSIKDNKDSMSAMASKFADRDDDAKDDDEAGSSSFDEVPKPVERPSASLVARMEEKTKGPEISKAPDTTAVNASAAKAAESTTKPSAASSSSAAAPASTQPESRKGSVSASGAAEGIKGHLSDIKAMLESQSEQIAQLTGKVNELEKRLPENQDGNAGENDKDKRIRELERQLEEAR</sequence>
<name>A0A9P4LXU9_9PEZI</name>
<dbReference type="PANTHER" id="PTHR10856">
    <property type="entry name" value="CORONIN"/>
    <property type="match status" value="1"/>
</dbReference>
<comment type="caution">
    <text evidence="12">The sequence shown here is derived from an EMBL/GenBank/DDBJ whole genome shotgun (WGS) entry which is preliminary data.</text>
</comment>
<evidence type="ECO:0000256" key="2">
    <source>
        <dbReference type="ARBA" id="ARBA00022553"/>
    </source>
</evidence>
<dbReference type="InterPro" id="IPR001680">
    <property type="entry name" value="WD40_rpt"/>
</dbReference>
<dbReference type="GO" id="GO:0007015">
    <property type="term" value="P:actin filament organization"/>
    <property type="evidence" value="ECO:0007669"/>
    <property type="project" value="TreeGrafter"/>
</dbReference>
<dbReference type="OrthoDB" id="1850764at2759"/>
<evidence type="ECO:0000256" key="4">
    <source>
        <dbReference type="ARBA" id="ARBA00022737"/>
    </source>
</evidence>
<feature type="repeat" description="WD" evidence="8">
    <location>
        <begin position="77"/>
        <end position="119"/>
    </location>
</feature>
<evidence type="ECO:0000256" key="5">
    <source>
        <dbReference type="ARBA" id="ARBA00023054"/>
    </source>
</evidence>
<keyword evidence="2" id="KW-0597">Phosphoprotein</keyword>
<evidence type="ECO:0000313" key="12">
    <source>
        <dbReference type="EMBL" id="KAF2086461.1"/>
    </source>
</evidence>
<dbReference type="Proteomes" id="UP000799776">
    <property type="component" value="Unassembled WGS sequence"/>
</dbReference>
<dbReference type="InterPro" id="IPR015048">
    <property type="entry name" value="DUF1899"/>
</dbReference>
<feature type="non-terminal residue" evidence="12">
    <location>
        <position position="635"/>
    </location>
</feature>
<dbReference type="EMBL" id="ML978724">
    <property type="protein sequence ID" value="KAF2086461.1"/>
    <property type="molecule type" value="Genomic_DNA"/>
</dbReference>
<feature type="region of interest" description="Disordered" evidence="10">
    <location>
        <begin position="597"/>
        <end position="635"/>
    </location>
</feature>
<reference evidence="12" key="1">
    <citation type="journal article" date="2020" name="Stud. Mycol.">
        <title>101 Dothideomycetes genomes: a test case for predicting lifestyles and emergence of pathogens.</title>
        <authorList>
            <person name="Haridas S."/>
            <person name="Albert R."/>
            <person name="Binder M."/>
            <person name="Bloem J."/>
            <person name="Labutti K."/>
            <person name="Salamov A."/>
            <person name="Andreopoulos B."/>
            <person name="Baker S."/>
            <person name="Barry K."/>
            <person name="Bills G."/>
            <person name="Bluhm B."/>
            <person name="Cannon C."/>
            <person name="Castanera R."/>
            <person name="Culley D."/>
            <person name="Daum C."/>
            <person name="Ezra D."/>
            <person name="Gonzalez J."/>
            <person name="Henrissat B."/>
            <person name="Kuo A."/>
            <person name="Liang C."/>
            <person name="Lipzen A."/>
            <person name="Lutzoni F."/>
            <person name="Magnuson J."/>
            <person name="Mondo S."/>
            <person name="Nolan M."/>
            <person name="Ohm R."/>
            <person name="Pangilinan J."/>
            <person name="Park H.-J."/>
            <person name="Ramirez L."/>
            <person name="Alfaro M."/>
            <person name="Sun H."/>
            <person name="Tritt A."/>
            <person name="Yoshinaga Y."/>
            <person name="Zwiers L.-H."/>
            <person name="Turgeon B."/>
            <person name="Goodwin S."/>
            <person name="Spatafora J."/>
            <person name="Crous P."/>
            <person name="Grigoriev I."/>
        </authorList>
    </citation>
    <scope>NUCLEOTIDE SEQUENCE</scope>
    <source>
        <strain evidence="12">CBS 121410</strain>
    </source>
</reference>
<dbReference type="PROSITE" id="PS00678">
    <property type="entry name" value="WD_REPEATS_1"/>
    <property type="match status" value="2"/>
</dbReference>
<dbReference type="PROSITE" id="PS50294">
    <property type="entry name" value="WD_REPEATS_REGION"/>
    <property type="match status" value="3"/>
</dbReference>
<gene>
    <name evidence="12" type="ORF">K490DRAFT_11932</name>
</gene>
<keyword evidence="4 9" id="KW-0677">Repeat</keyword>
<dbReference type="Pfam" id="PF00400">
    <property type="entry name" value="WD40"/>
    <property type="match status" value="3"/>
</dbReference>
<proteinExistence type="inferred from homology"/>
<dbReference type="FunFam" id="2.130.10.10:FF:000197">
    <property type="entry name" value="Coronin"/>
    <property type="match status" value="1"/>
</dbReference>
<dbReference type="InterPro" id="IPR020472">
    <property type="entry name" value="WD40_PAC1"/>
</dbReference>
<dbReference type="Pfam" id="PF08953">
    <property type="entry name" value="DUF1899"/>
    <property type="match status" value="1"/>
</dbReference>
<evidence type="ECO:0000256" key="9">
    <source>
        <dbReference type="RuleBase" id="RU280818"/>
    </source>
</evidence>
<keyword evidence="6" id="KW-0009">Actin-binding</keyword>
<keyword evidence="5" id="KW-0175">Coiled coil</keyword>
<comment type="similarity">
    <text evidence="1 9">Belongs to the WD repeat coronin family.</text>
</comment>
<dbReference type="InterPro" id="IPR015943">
    <property type="entry name" value="WD40/YVTN_repeat-like_dom_sf"/>
</dbReference>
<organism evidence="12 13">
    <name type="scientific">Saccharata proteae CBS 121410</name>
    <dbReference type="NCBI Taxonomy" id="1314787"/>
    <lineage>
        <taxon>Eukaryota</taxon>
        <taxon>Fungi</taxon>
        <taxon>Dikarya</taxon>
        <taxon>Ascomycota</taxon>
        <taxon>Pezizomycotina</taxon>
        <taxon>Dothideomycetes</taxon>
        <taxon>Dothideomycetes incertae sedis</taxon>
        <taxon>Botryosphaeriales</taxon>
        <taxon>Saccharataceae</taxon>
        <taxon>Saccharata</taxon>
    </lineage>
</organism>
<dbReference type="AlphaFoldDB" id="A0A9P4LXU9"/>
<feature type="compositionally biased region" description="Low complexity" evidence="10">
    <location>
        <begin position="444"/>
        <end position="453"/>
    </location>
</feature>
<feature type="region of interest" description="Disordered" evidence="10">
    <location>
        <begin position="410"/>
        <end position="572"/>
    </location>
</feature>
<dbReference type="PANTHER" id="PTHR10856:SF0">
    <property type="entry name" value="CORONIN"/>
    <property type="match status" value="1"/>
</dbReference>
<feature type="compositionally biased region" description="Basic and acidic residues" evidence="10">
    <location>
        <begin position="510"/>
        <end position="519"/>
    </location>
</feature>
<dbReference type="Gene3D" id="2.130.10.10">
    <property type="entry name" value="YVTN repeat-like/Quinoprotein amine dehydrogenase"/>
    <property type="match status" value="1"/>
</dbReference>
<keyword evidence="13" id="KW-1185">Reference proteome</keyword>
<feature type="compositionally biased region" description="Basic and acidic residues" evidence="10">
    <location>
        <begin position="617"/>
        <end position="635"/>
    </location>
</feature>
<dbReference type="SMART" id="SM01167">
    <property type="entry name" value="DUF1900"/>
    <property type="match status" value="1"/>
</dbReference>
<evidence type="ECO:0000256" key="6">
    <source>
        <dbReference type="ARBA" id="ARBA00023203"/>
    </source>
</evidence>
<evidence type="ECO:0000256" key="1">
    <source>
        <dbReference type="ARBA" id="ARBA00009482"/>
    </source>
</evidence>
<evidence type="ECO:0000256" key="8">
    <source>
        <dbReference type="PROSITE-ProRule" id="PRU00221"/>
    </source>
</evidence>
<dbReference type="InterPro" id="IPR036322">
    <property type="entry name" value="WD40_repeat_dom_sf"/>
</dbReference>
<dbReference type="PRINTS" id="PR00320">
    <property type="entry name" value="GPROTEINBRPT"/>
</dbReference>